<gene>
    <name evidence="1" type="ORF">GCM10007384_08740</name>
</gene>
<keyword evidence="2" id="KW-1185">Reference proteome</keyword>
<name>A0A918JVM6_9FLAO</name>
<evidence type="ECO:0000313" key="2">
    <source>
        <dbReference type="Proteomes" id="UP000601108"/>
    </source>
</evidence>
<sequence>MPNYTITIHISPDDVDTLIKGKYALYAFKAIASNGMGGFPIWYKLDTSQLSTQIVVDWIDEFKAYNSVSKIENGEEIFIGNSLRTELGYIIDIDKYGNLSSSSKGFGDLIAFRNNSNIEYTVGFTQTALHSNGKENIVCAFYLFGGGTARVLTPVNKVALIFSSENFQMGTVIERAMSGGILVDLDGADNNNREINFSVNNGWASNNYPWVENFNYNTDLSLLLTENIATIYVEDIWIII</sequence>
<proteinExistence type="predicted"/>
<reference evidence="1 2" key="1">
    <citation type="journal article" date="2014" name="Int. J. Syst. Evol. Microbiol.">
        <title>Complete genome sequence of Corynebacterium casei LMG S-19264T (=DSM 44701T), isolated from a smear-ripened cheese.</title>
        <authorList>
            <consortium name="US DOE Joint Genome Institute (JGI-PGF)"/>
            <person name="Walter F."/>
            <person name="Albersmeier A."/>
            <person name="Kalinowski J."/>
            <person name="Ruckert C."/>
        </authorList>
    </citation>
    <scope>NUCLEOTIDE SEQUENCE [LARGE SCALE GENOMIC DNA]</scope>
    <source>
        <strain evidence="1 2">KCTC 12285</strain>
    </source>
</reference>
<comment type="caution">
    <text evidence="1">The sequence shown here is derived from an EMBL/GenBank/DDBJ whole genome shotgun (WGS) entry which is preliminary data.</text>
</comment>
<dbReference type="AlphaFoldDB" id="A0A918JVM6"/>
<organism evidence="1 2">
    <name type="scientific">Aquimarina muelleri</name>
    <dbReference type="NCBI Taxonomy" id="279356"/>
    <lineage>
        <taxon>Bacteria</taxon>
        <taxon>Pseudomonadati</taxon>
        <taxon>Bacteroidota</taxon>
        <taxon>Flavobacteriia</taxon>
        <taxon>Flavobacteriales</taxon>
        <taxon>Flavobacteriaceae</taxon>
        <taxon>Aquimarina</taxon>
    </lineage>
</organism>
<dbReference type="EMBL" id="BMWS01000004">
    <property type="protein sequence ID" value="GGX09161.1"/>
    <property type="molecule type" value="Genomic_DNA"/>
</dbReference>
<protein>
    <submittedName>
        <fullName evidence="1">Uncharacterized protein</fullName>
    </submittedName>
</protein>
<accession>A0A918JVM6</accession>
<dbReference type="RefSeq" id="WP_027411303.1">
    <property type="nucleotide sequence ID" value="NZ_BMWS01000004.1"/>
</dbReference>
<dbReference type="Proteomes" id="UP000601108">
    <property type="component" value="Unassembled WGS sequence"/>
</dbReference>
<evidence type="ECO:0000313" key="1">
    <source>
        <dbReference type="EMBL" id="GGX09161.1"/>
    </source>
</evidence>